<accession>A0A0M7HIG6</accession>
<sequence>MGRRLFQHLEQGIGRYRVQGLGRIDQRDAPAAAVGGRIEPGLQGADLVDADVLGRCFLRAGARGGLGPVFGGLGRLGALLGGQRVGPHAAQVRMIARGHPGAGRAGAAGPALAGRFAQQAGRGGRGEIQLADAGRAMDEPGVGKALALRQPGAGGLQVPGSEFGQAHAALRARKRCRSSCSARRTVSRGWLASMTWMRPGSAAARA</sequence>
<dbReference type="AlphaFoldDB" id="A0A0M7HIG6"/>
<reference evidence="1 2" key="1">
    <citation type="submission" date="2015-09" db="EMBL/GenBank/DDBJ databases">
        <authorList>
            <person name="Jackson K.R."/>
            <person name="Lunt B.L."/>
            <person name="Fisher J.N.B."/>
            <person name="Gardner A.V."/>
            <person name="Bailey M.E."/>
            <person name="Deus L.M."/>
            <person name="Earl A.S."/>
            <person name="Gibby P.D."/>
            <person name="Hartmann K.A."/>
            <person name="Liu J.E."/>
            <person name="Manci A.M."/>
            <person name="Nielsen D.A."/>
            <person name="Solomon M.B."/>
            <person name="Breakwell D.P."/>
            <person name="Burnett S.H."/>
            <person name="Grose J.H."/>
        </authorList>
    </citation>
    <scope>NUCLEOTIDE SEQUENCE [LARGE SCALE GENOMIC DNA]</scope>
    <source>
        <strain evidence="1 2">2789STDY5608636</strain>
    </source>
</reference>
<evidence type="ECO:0000313" key="2">
    <source>
        <dbReference type="Proteomes" id="UP000053096"/>
    </source>
</evidence>
<proteinExistence type="predicted"/>
<gene>
    <name evidence="1" type="ORF">ERS370011_03754</name>
</gene>
<dbReference type="Proteomes" id="UP000053096">
    <property type="component" value="Unassembled WGS sequence"/>
</dbReference>
<organism evidence="1 2">
    <name type="scientific">Bordetella pseudohinzii</name>
    <dbReference type="NCBI Taxonomy" id="1331258"/>
    <lineage>
        <taxon>Bacteria</taxon>
        <taxon>Pseudomonadati</taxon>
        <taxon>Pseudomonadota</taxon>
        <taxon>Betaproteobacteria</taxon>
        <taxon>Burkholderiales</taxon>
        <taxon>Alcaligenaceae</taxon>
        <taxon>Bordetella</taxon>
    </lineage>
</organism>
<dbReference type="EMBL" id="CYTV01000014">
    <property type="protein sequence ID" value="CUJ09823.1"/>
    <property type="molecule type" value="Genomic_DNA"/>
</dbReference>
<protein>
    <submittedName>
        <fullName evidence="1">Uncharacterized protein</fullName>
    </submittedName>
</protein>
<evidence type="ECO:0000313" key="1">
    <source>
        <dbReference type="EMBL" id="CUJ09823.1"/>
    </source>
</evidence>
<name>A0A0M7HIG6_9BORD</name>